<name>A0A7T5R3D1_9BACT</name>
<evidence type="ECO:0000256" key="3">
    <source>
        <dbReference type="ARBA" id="ARBA00023172"/>
    </source>
</evidence>
<dbReference type="InterPro" id="IPR050090">
    <property type="entry name" value="Tyrosine_recombinase_XerCD"/>
</dbReference>
<dbReference type="InterPro" id="IPR010998">
    <property type="entry name" value="Integrase_recombinase_N"/>
</dbReference>
<reference evidence="5 6" key="1">
    <citation type="submission" date="2020-07" db="EMBL/GenBank/DDBJ databases">
        <title>Huge and variable diversity of episymbiotic CPR bacteria and DPANN archaea in groundwater ecosystems.</title>
        <authorList>
            <person name="He C.Y."/>
            <person name="Keren R."/>
            <person name="Whittaker M."/>
            <person name="Farag I.F."/>
            <person name="Doudna J."/>
            <person name="Cate J.H.D."/>
            <person name="Banfield J.F."/>
        </authorList>
    </citation>
    <scope>NUCLEOTIDE SEQUENCE [LARGE SCALE GENOMIC DNA]</scope>
    <source>
        <strain evidence="5">NC_groundwater_70_Ag_B-0.1um_54_66</strain>
    </source>
</reference>
<dbReference type="CDD" id="cd00796">
    <property type="entry name" value="INT_Rci_Hp1_C"/>
    <property type="match status" value="1"/>
</dbReference>
<dbReference type="InterPro" id="IPR002104">
    <property type="entry name" value="Integrase_catalytic"/>
</dbReference>
<dbReference type="PROSITE" id="PS51898">
    <property type="entry name" value="TYR_RECOMBINASE"/>
    <property type="match status" value="1"/>
</dbReference>
<organism evidence="5 6">
    <name type="scientific">Micavibrio aeruginosavorus</name>
    <dbReference type="NCBI Taxonomy" id="349221"/>
    <lineage>
        <taxon>Bacteria</taxon>
        <taxon>Pseudomonadati</taxon>
        <taxon>Bdellovibrionota</taxon>
        <taxon>Bdellovibrionia</taxon>
        <taxon>Bdellovibrionales</taxon>
        <taxon>Pseudobdellovibrionaceae</taxon>
        <taxon>Micavibrio</taxon>
    </lineage>
</organism>
<keyword evidence="2" id="KW-0238">DNA-binding</keyword>
<dbReference type="AlphaFoldDB" id="A0A7T5R3D1"/>
<dbReference type="Pfam" id="PF00589">
    <property type="entry name" value="Phage_integrase"/>
    <property type="match status" value="1"/>
</dbReference>
<feature type="domain" description="Tyr recombinase" evidence="4">
    <location>
        <begin position="174"/>
        <end position="348"/>
    </location>
</feature>
<dbReference type="EMBL" id="CP066681">
    <property type="protein sequence ID" value="QQG36701.1"/>
    <property type="molecule type" value="Genomic_DNA"/>
</dbReference>
<keyword evidence="3" id="KW-0233">DNA recombination</keyword>
<dbReference type="PANTHER" id="PTHR30349">
    <property type="entry name" value="PHAGE INTEGRASE-RELATED"/>
    <property type="match status" value="1"/>
</dbReference>
<dbReference type="InterPro" id="IPR013762">
    <property type="entry name" value="Integrase-like_cat_sf"/>
</dbReference>
<evidence type="ECO:0000259" key="4">
    <source>
        <dbReference type="PROSITE" id="PS51898"/>
    </source>
</evidence>
<dbReference type="SUPFAM" id="SSF56349">
    <property type="entry name" value="DNA breaking-rejoining enzymes"/>
    <property type="match status" value="1"/>
</dbReference>
<dbReference type="GO" id="GO:0015074">
    <property type="term" value="P:DNA integration"/>
    <property type="evidence" value="ECO:0007669"/>
    <property type="project" value="InterPro"/>
</dbReference>
<dbReference type="PANTHER" id="PTHR30349:SF64">
    <property type="entry name" value="PROPHAGE INTEGRASE INTD-RELATED"/>
    <property type="match status" value="1"/>
</dbReference>
<dbReference type="Gene3D" id="1.10.150.130">
    <property type="match status" value="1"/>
</dbReference>
<dbReference type="Proteomes" id="UP000595362">
    <property type="component" value="Chromosome"/>
</dbReference>
<evidence type="ECO:0000313" key="5">
    <source>
        <dbReference type="EMBL" id="QQG36701.1"/>
    </source>
</evidence>
<gene>
    <name evidence="5" type="ORF">HYS17_02700</name>
</gene>
<dbReference type="Gene3D" id="1.10.443.10">
    <property type="entry name" value="Intergrase catalytic core"/>
    <property type="match status" value="1"/>
</dbReference>
<proteinExistence type="inferred from homology"/>
<accession>A0A7T5R3D1</accession>
<evidence type="ECO:0000313" key="6">
    <source>
        <dbReference type="Proteomes" id="UP000595362"/>
    </source>
</evidence>
<dbReference type="InterPro" id="IPR011010">
    <property type="entry name" value="DNA_brk_join_enz"/>
</dbReference>
<protein>
    <submittedName>
        <fullName evidence="5">Site-specific integrase</fullName>
    </submittedName>
</protein>
<evidence type="ECO:0000256" key="1">
    <source>
        <dbReference type="ARBA" id="ARBA00008857"/>
    </source>
</evidence>
<sequence length="357" mass="41664">MATIEQRTSRNGEVAYRAKIRLRGHRPVSETFPRRTDAVRWVQKTETEIREGLYFPKQEAKKHTVAEAIDCYLDHLKFDNPGRHRDVGIILKWWRNELGDYLLSDISKGLIMQKRTLLTKENIKRGEKVGVRSPSTINRYMSAMSTTFKYISKQYDWMLDNPMRDIKNFREPEGIVRYLSDEERLRLLQACKRSENPYLYTIVVLGISSGARKSEINCIKWSDVNLDRKTIVLPKTKNRQIRTIHLSGEALSEIQRLYQSRRESEMYVFPSPTLKDKPRDSTRSWRTALDRADVKNFRFHDLRHTSASYFAMSGANIKDIAEILGHKSLAMTYRYAHLANTHVADVVERMNGKVFGS</sequence>
<evidence type="ECO:0000256" key="2">
    <source>
        <dbReference type="ARBA" id="ARBA00023125"/>
    </source>
</evidence>
<dbReference type="GO" id="GO:0006310">
    <property type="term" value="P:DNA recombination"/>
    <property type="evidence" value="ECO:0007669"/>
    <property type="project" value="UniProtKB-KW"/>
</dbReference>
<dbReference type="GO" id="GO:0003677">
    <property type="term" value="F:DNA binding"/>
    <property type="evidence" value="ECO:0007669"/>
    <property type="project" value="UniProtKB-KW"/>
</dbReference>
<comment type="similarity">
    <text evidence="1">Belongs to the 'phage' integrase family.</text>
</comment>